<dbReference type="InterPro" id="IPR017900">
    <property type="entry name" value="4Fe4S_Fe_S_CS"/>
</dbReference>
<dbReference type="Pfam" id="PF13534">
    <property type="entry name" value="Fer4_17"/>
    <property type="match status" value="1"/>
</dbReference>
<dbReference type="EMBL" id="CP026606">
    <property type="protein sequence ID" value="AVB75615.1"/>
    <property type="molecule type" value="Genomic_DNA"/>
</dbReference>
<sequence length="370" mass="41678">MDYRKLPHGNEKVSTIGIGSGSLKETTSKEIEDIVTYGMEKGVNLIDTVMYDTTAAEPINNALKGHREDMLMQIHLGVWYPKGTYSRTRVPRNVKKGFEQELKKYSTNYADIGLISYVDLVRDFEKIMSNGIFDYAKKLKQDGTIRYLGISSHSEEICKLFIETGEIDVIMFSTNAAYDFKPSWGKLNLKNERMELYQECEKQGVALTVMKAYGGGQLLNEKTSPFNHAMTVPQCIQYALDRPGVVSCISGVSSRADLDEALKYYSTSEKDRDYSFIASLPHRDIMGTCIYCNHCQPCPSGIDIGIVNKYLDLAKAGDELAKDHYLKLSKNANDCTNCGVCEKNCPFHVDIRGRLLKAKNYFDKTNSVKK</sequence>
<evidence type="ECO:0000259" key="1">
    <source>
        <dbReference type="PROSITE" id="PS51379"/>
    </source>
</evidence>
<dbReference type="CDD" id="cd19100">
    <property type="entry name" value="AKR_unchar"/>
    <property type="match status" value="1"/>
</dbReference>
<protein>
    <submittedName>
        <fullName evidence="2">Aldo/keto reductase family protein</fullName>
    </submittedName>
</protein>
<dbReference type="PROSITE" id="PS00198">
    <property type="entry name" value="4FE4S_FER_1"/>
    <property type="match status" value="1"/>
</dbReference>
<feature type="domain" description="4Fe-4S ferredoxin-type" evidence="1">
    <location>
        <begin position="326"/>
        <end position="354"/>
    </location>
</feature>
<dbReference type="PROSITE" id="PS51379">
    <property type="entry name" value="4FE4S_FER_2"/>
    <property type="match status" value="1"/>
</dbReference>
<dbReference type="InterPro" id="IPR036812">
    <property type="entry name" value="NAD(P)_OxRdtase_dom_sf"/>
</dbReference>
<dbReference type="Proteomes" id="UP000239462">
    <property type="component" value="Chromosome"/>
</dbReference>
<proteinExistence type="predicted"/>
<dbReference type="Gene3D" id="3.20.20.100">
    <property type="entry name" value="NADP-dependent oxidoreductase domain"/>
    <property type="match status" value="1"/>
</dbReference>
<dbReference type="PANTHER" id="PTHR43312:SF1">
    <property type="entry name" value="NADP-DEPENDENT OXIDOREDUCTASE DOMAIN-CONTAINING PROTEIN"/>
    <property type="match status" value="1"/>
</dbReference>
<accession>A0A2L1C8D4</accession>
<evidence type="ECO:0000313" key="2">
    <source>
        <dbReference type="EMBL" id="AVB75615.1"/>
    </source>
</evidence>
<dbReference type="PANTHER" id="PTHR43312">
    <property type="entry name" value="D-THREO-ALDOSE 1-DEHYDROGENASE"/>
    <property type="match status" value="1"/>
</dbReference>
<dbReference type="GeneID" id="36101289"/>
<dbReference type="KEGG" id="mmad:MMJJ_01960"/>
<dbReference type="RefSeq" id="WP_104837283.1">
    <property type="nucleotide sequence ID" value="NZ_CP026606.1"/>
</dbReference>
<dbReference type="SUPFAM" id="SSF51430">
    <property type="entry name" value="NAD(P)-linked oxidoreductase"/>
    <property type="match status" value="1"/>
</dbReference>
<dbReference type="SUPFAM" id="SSF46548">
    <property type="entry name" value="alpha-helical ferredoxin"/>
    <property type="match status" value="1"/>
</dbReference>
<gene>
    <name evidence="2" type="ORF">MMJJ_01960</name>
</gene>
<evidence type="ECO:0000313" key="3">
    <source>
        <dbReference type="Proteomes" id="UP000239462"/>
    </source>
</evidence>
<dbReference type="Pfam" id="PF00248">
    <property type="entry name" value="Aldo_ket_red"/>
    <property type="match status" value="1"/>
</dbReference>
<name>A0A2L1C8D4_METMI</name>
<reference evidence="3" key="1">
    <citation type="journal article" date="2018" name="Genome Announc.">
        <title>Complete Genome Sequence of the Methanococcus maripaludis Type Strain JJ (DSM 2067), a Model for Selenoprotein Synthesis in Archaea.</title>
        <authorList>
            <person name="Poehlein A."/>
            <person name="Heym D."/>
            <person name="Quitzke V."/>
            <person name="Fersch J."/>
            <person name="Daniel R."/>
            <person name="Rother M."/>
        </authorList>
    </citation>
    <scope>NUCLEOTIDE SEQUENCE [LARGE SCALE GENOMIC DNA]</scope>
    <source>
        <strain evidence="3">DSM 2067</strain>
    </source>
</reference>
<organism evidence="2 3">
    <name type="scientific">Methanococcus maripaludis</name>
    <name type="common">Methanococcus deltae</name>
    <dbReference type="NCBI Taxonomy" id="39152"/>
    <lineage>
        <taxon>Archaea</taxon>
        <taxon>Methanobacteriati</taxon>
        <taxon>Methanobacteriota</taxon>
        <taxon>Methanomada group</taxon>
        <taxon>Methanococci</taxon>
        <taxon>Methanococcales</taxon>
        <taxon>Methanococcaceae</taxon>
        <taxon>Methanococcus</taxon>
    </lineage>
</organism>
<dbReference type="InterPro" id="IPR017896">
    <property type="entry name" value="4Fe4S_Fe-S-bd"/>
</dbReference>
<dbReference type="InterPro" id="IPR053135">
    <property type="entry name" value="AKR2_Oxidoreductase"/>
</dbReference>
<dbReference type="InterPro" id="IPR023210">
    <property type="entry name" value="NADP_OxRdtase_dom"/>
</dbReference>
<dbReference type="AlphaFoldDB" id="A0A2L1C8D4"/>
<dbReference type="GO" id="GO:0016491">
    <property type="term" value="F:oxidoreductase activity"/>
    <property type="evidence" value="ECO:0007669"/>
    <property type="project" value="UniProtKB-ARBA"/>
</dbReference>